<dbReference type="AlphaFoldDB" id="T0R8W8"/>
<evidence type="ECO:0000313" key="6">
    <source>
        <dbReference type="EMBL" id="EQC28548.1"/>
    </source>
</evidence>
<gene>
    <name evidence="6" type="ORF">SDRG_13626</name>
</gene>
<keyword evidence="3" id="KW-0862">Zinc</keyword>
<dbReference type="Pfam" id="PF01753">
    <property type="entry name" value="zf-MYND"/>
    <property type="match status" value="1"/>
</dbReference>
<dbReference type="OrthoDB" id="432970at2759"/>
<dbReference type="VEuPathDB" id="FungiDB:SDRG_13626"/>
<dbReference type="GO" id="GO:0008270">
    <property type="term" value="F:zinc ion binding"/>
    <property type="evidence" value="ECO:0007669"/>
    <property type="project" value="UniProtKB-KW"/>
</dbReference>
<dbReference type="InterPro" id="IPR002893">
    <property type="entry name" value="Znf_MYND"/>
</dbReference>
<evidence type="ECO:0000256" key="4">
    <source>
        <dbReference type="PROSITE-ProRule" id="PRU00134"/>
    </source>
</evidence>
<protein>
    <recommendedName>
        <fullName evidence="5">MYND-type domain-containing protein</fullName>
    </recommendedName>
</protein>
<dbReference type="InterPro" id="IPR011989">
    <property type="entry name" value="ARM-like"/>
</dbReference>
<accession>T0R8W8</accession>
<dbReference type="OMA" id="KARWATH"/>
<evidence type="ECO:0000256" key="2">
    <source>
        <dbReference type="ARBA" id="ARBA00022771"/>
    </source>
</evidence>
<dbReference type="InParanoid" id="T0R8W8"/>
<dbReference type="GeneID" id="19954353"/>
<evidence type="ECO:0000256" key="3">
    <source>
        <dbReference type="ARBA" id="ARBA00022833"/>
    </source>
</evidence>
<evidence type="ECO:0000313" key="7">
    <source>
        <dbReference type="Proteomes" id="UP000030762"/>
    </source>
</evidence>
<feature type="domain" description="MYND-type" evidence="5">
    <location>
        <begin position="121"/>
        <end position="159"/>
    </location>
</feature>
<organism evidence="6 7">
    <name type="scientific">Saprolegnia diclina (strain VS20)</name>
    <dbReference type="NCBI Taxonomy" id="1156394"/>
    <lineage>
        <taxon>Eukaryota</taxon>
        <taxon>Sar</taxon>
        <taxon>Stramenopiles</taxon>
        <taxon>Oomycota</taxon>
        <taxon>Saprolegniomycetes</taxon>
        <taxon>Saprolegniales</taxon>
        <taxon>Saprolegniaceae</taxon>
        <taxon>Saprolegnia</taxon>
    </lineage>
</organism>
<proteinExistence type="predicted"/>
<dbReference type="SUPFAM" id="SSF48371">
    <property type="entry name" value="ARM repeat"/>
    <property type="match status" value="1"/>
</dbReference>
<dbReference type="Gene3D" id="1.25.10.10">
    <property type="entry name" value="Leucine-rich Repeat Variant"/>
    <property type="match status" value="1"/>
</dbReference>
<dbReference type="RefSeq" id="XP_008617945.1">
    <property type="nucleotide sequence ID" value="XM_008619723.1"/>
</dbReference>
<dbReference type="EMBL" id="JH767193">
    <property type="protein sequence ID" value="EQC28548.1"/>
    <property type="molecule type" value="Genomic_DNA"/>
</dbReference>
<reference evidence="6 7" key="1">
    <citation type="submission" date="2012-04" db="EMBL/GenBank/DDBJ databases">
        <title>The Genome Sequence of Saprolegnia declina VS20.</title>
        <authorList>
            <consortium name="The Broad Institute Genome Sequencing Platform"/>
            <person name="Russ C."/>
            <person name="Nusbaum C."/>
            <person name="Tyler B."/>
            <person name="van West P."/>
            <person name="Dieguez-Uribeondo J."/>
            <person name="de Bruijn I."/>
            <person name="Tripathy S."/>
            <person name="Jiang R."/>
            <person name="Young S.K."/>
            <person name="Zeng Q."/>
            <person name="Gargeya S."/>
            <person name="Fitzgerald M."/>
            <person name="Haas B."/>
            <person name="Abouelleil A."/>
            <person name="Alvarado L."/>
            <person name="Arachchi H.M."/>
            <person name="Berlin A."/>
            <person name="Chapman S.B."/>
            <person name="Goldberg J."/>
            <person name="Griggs A."/>
            <person name="Gujja S."/>
            <person name="Hansen M."/>
            <person name="Howarth C."/>
            <person name="Imamovic A."/>
            <person name="Larimer J."/>
            <person name="McCowen C."/>
            <person name="Montmayeur A."/>
            <person name="Murphy C."/>
            <person name="Neiman D."/>
            <person name="Pearson M."/>
            <person name="Priest M."/>
            <person name="Roberts A."/>
            <person name="Saif S."/>
            <person name="Shea T."/>
            <person name="Sisk P."/>
            <person name="Sykes S."/>
            <person name="Wortman J."/>
            <person name="Nusbaum C."/>
            <person name="Birren B."/>
        </authorList>
    </citation>
    <scope>NUCLEOTIDE SEQUENCE [LARGE SCALE GENOMIC DNA]</scope>
    <source>
        <strain evidence="6 7">VS20</strain>
    </source>
</reference>
<evidence type="ECO:0000259" key="5">
    <source>
        <dbReference type="PROSITE" id="PS50865"/>
    </source>
</evidence>
<keyword evidence="1" id="KW-0479">Metal-binding</keyword>
<name>T0R8W8_SAPDV</name>
<evidence type="ECO:0000256" key="1">
    <source>
        <dbReference type="ARBA" id="ARBA00022723"/>
    </source>
</evidence>
<dbReference type="SUPFAM" id="SSF144232">
    <property type="entry name" value="HIT/MYND zinc finger-like"/>
    <property type="match status" value="1"/>
</dbReference>
<dbReference type="STRING" id="1156394.T0R8W8"/>
<dbReference type="Proteomes" id="UP000030762">
    <property type="component" value="Unassembled WGS sequence"/>
</dbReference>
<keyword evidence="7" id="KW-1185">Reference proteome</keyword>
<dbReference type="InterPro" id="IPR016024">
    <property type="entry name" value="ARM-type_fold"/>
</dbReference>
<dbReference type="PROSITE" id="PS50865">
    <property type="entry name" value="ZF_MYND_2"/>
    <property type="match status" value="1"/>
</dbReference>
<keyword evidence="2 4" id="KW-0863">Zinc-finger</keyword>
<dbReference type="Gene3D" id="6.10.140.2220">
    <property type="match status" value="1"/>
</dbReference>
<sequence length="683" mass="73510">MPSVLICDDCRVPQAKQSGFRESQWENPRPVCNSCATNRAWTLFAADMAACPNAQVVHNHGVTERPTPAVVPPEASAPAPPLQWERAAAKKMQAAPASIEDDKASDDDNGKARWATHKSWCSSCCKPARKALRCSQCKRVYFCSAACQSASWPQHKPSCRAPRTNDASILALCTALQSSDATTCWQALTQLQVRLSEGANAGFSTTESFVAHGGLSMLLPLLDTDAPETVWQVLLLLTRFVEAYPNLALVLRANGVTATCAQLLATHEDLRLRASAVVLLGTMLGVAAELAATYVDLDVVPCFMALLSDAHLGAGQLRNDVEAVACLQSTSLLLQIFEHGDRDAILQSLDAFRLTVDDHTSTTATILTDLLCQRETMDRRGAETQSLIGQHLYFNALTLVGLLVHSGDAMRDAFSSAGFLPLWHDLVEAHLAYDDDTHAGGPCEWLVYALQTYVYDWRPPAAERRATTLASLDRLVGLVTPFLRQPTDNFIDVASVLLLYAVATHLSVDPNSAVVASRVVLASLDVFVCSVLPPYEMPDADRAARIHANIETIAMTLHEVLSQLTDGLDAPSSPVSASVLCETIKCVGLVAHFGQAMPLPAASKRMPSTLCRIVLHTATPEATKRIAVAALVQWATSGNALQWTPDADLGALAAAVDALPADTAFAPVVDAFHDRFSEARSYP</sequence>